<keyword evidence="5 10" id="KW-0560">Oxidoreductase</keyword>
<reference evidence="15 16" key="1">
    <citation type="submission" date="2019-01" db="EMBL/GenBank/DDBJ databases">
        <authorList>
            <person name="Chen W.-M."/>
        </authorList>
    </citation>
    <scope>NUCLEOTIDE SEQUENCE [LARGE SCALE GENOMIC DNA]</scope>
    <source>
        <strain evidence="15 16">HPM-16</strain>
    </source>
</reference>
<evidence type="ECO:0000256" key="5">
    <source>
        <dbReference type="ARBA" id="ARBA00023002"/>
    </source>
</evidence>
<dbReference type="Pfam" id="PF02771">
    <property type="entry name" value="Acyl-CoA_dh_N"/>
    <property type="match status" value="1"/>
</dbReference>
<keyword evidence="3 10" id="KW-0285">Flavoprotein</keyword>
<comment type="caution">
    <text evidence="15">The sequence shown here is derived from an EMBL/GenBank/DDBJ whole genome shotgun (WGS) entry which is preliminary data.</text>
</comment>
<feature type="domain" description="Acyl-CoA oxidase/dehydrogenase middle" evidence="12">
    <location>
        <begin position="163"/>
        <end position="268"/>
    </location>
</feature>
<dbReference type="InterPro" id="IPR052166">
    <property type="entry name" value="Diverse_Acyl-CoA_DH"/>
</dbReference>
<dbReference type="GO" id="GO:0016627">
    <property type="term" value="F:oxidoreductase activity, acting on the CH-CH group of donors"/>
    <property type="evidence" value="ECO:0007669"/>
    <property type="project" value="InterPro"/>
</dbReference>
<dbReference type="PANTHER" id="PTHR42803">
    <property type="entry name" value="ACYL-COA DEHYDROGENASE"/>
    <property type="match status" value="1"/>
</dbReference>
<dbReference type="Pfam" id="PF12806">
    <property type="entry name" value="Acyl-CoA_dh_C"/>
    <property type="match status" value="1"/>
</dbReference>
<dbReference type="FunFam" id="2.40.110.10:FF:000031">
    <property type="entry name" value="Acyl-CoA dehydrogenase, putative"/>
    <property type="match status" value="1"/>
</dbReference>
<organism evidence="15 16">
    <name type="scientific">Neptunomonas marina</name>
    <dbReference type="NCBI Taxonomy" id="1815562"/>
    <lineage>
        <taxon>Bacteria</taxon>
        <taxon>Pseudomonadati</taxon>
        <taxon>Pseudomonadota</taxon>
        <taxon>Gammaproteobacteria</taxon>
        <taxon>Oceanospirillales</taxon>
        <taxon>Oceanospirillaceae</taxon>
        <taxon>Neptunomonas</taxon>
    </lineage>
</organism>
<evidence type="ECO:0000256" key="9">
    <source>
        <dbReference type="ARBA" id="ARBA00069043"/>
    </source>
</evidence>
<comment type="function">
    <text evidence="7">Involved in the assimilation of dimethylsulphoniopropionate (DMSP), an important compound in the fixation of carbon in marine phytoplankton, by mediating the conversion of 3-(methylthio)propanoyl-CoA (MMPA-CoA) to 3-(methylthio)acryloyl-CoA (MTA-CoA).</text>
</comment>
<evidence type="ECO:0000256" key="4">
    <source>
        <dbReference type="ARBA" id="ARBA00022827"/>
    </source>
</evidence>
<dbReference type="GO" id="GO:0050660">
    <property type="term" value="F:flavin adenine dinucleotide binding"/>
    <property type="evidence" value="ECO:0007669"/>
    <property type="project" value="InterPro"/>
</dbReference>
<dbReference type="AlphaFoldDB" id="A0A437Q656"/>
<evidence type="ECO:0000313" key="16">
    <source>
        <dbReference type="Proteomes" id="UP000282818"/>
    </source>
</evidence>
<dbReference type="Gene3D" id="1.10.540.10">
    <property type="entry name" value="Acyl-CoA dehydrogenase/oxidase, N-terminal domain"/>
    <property type="match status" value="1"/>
</dbReference>
<evidence type="ECO:0000256" key="10">
    <source>
        <dbReference type="RuleBase" id="RU362125"/>
    </source>
</evidence>
<dbReference type="EC" id="1.3.99.41" evidence="8"/>
<name>A0A437Q656_9GAMM</name>
<feature type="domain" description="Acetyl-CoA dehydrogenase-like C-terminal" evidence="14">
    <location>
        <begin position="462"/>
        <end position="587"/>
    </location>
</feature>
<evidence type="ECO:0000256" key="2">
    <source>
        <dbReference type="ARBA" id="ARBA00009347"/>
    </source>
</evidence>
<evidence type="ECO:0000256" key="6">
    <source>
        <dbReference type="ARBA" id="ARBA00051388"/>
    </source>
</evidence>
<feature type="domain" description="Acyl-CoA dehydrogenase/oxidase C-terminal" evidence="11">
    <location>
        <begin position="278"/>
        <end position="445"/>
    </location>
</feature>
<evidence type="ECO:0000256" key="1">
    <source>
        <dbReference type="ARBA" id="ARBA00001974"/>
    </source>
</evidence>
<evidence type="ECO:0000259" key="11">
    <source>
        <dbReference type="Pfam" id="PF00441"/>
    </source>
</evidence>
<dbReference type="InterPro" id="IPR037069">
    <property type="entry name" value="AcylCoA_DH/ox_N_sf"/>
</dbReference>
<proteinExistence type="inferred from homology"/>
<keyword evidence="4 10" id="KW-0274">FAD</keyword>
<dbReference type="InterPro" id="IPR046373">
    <property type="entry name" value="Acyl-CoA_Oxase/DH_mid-dom_sf"/>
</dbReference>
<dbReference type="RefSeq" id="WP_127694785.1">
    <property type="nucleotide sequence ID" value="NZ_SACQ01000006.1"/>
</dbReference>
<dbReference type="InterPro" id="IPR009100">
    <property type="entry name" value="AcylCoA_DH/oxidase_NM_dom_sf"/>
</dbReference>
<evidence type="ECO:0000256" key="3">
    <source>
        <dbReference type="ARBA" id="ARBA00022630"/>
    </source>
</evidence>
<dbReference type="Proteomes" id="UP000282818">
    <property type="component" value="Unassembled WGS sequence"/>
</dbReference>
<dbReference type="Pfam" id="PF00441">
    <property type="entry name" value="Acyl-CoA_dh_1"/>
    <property type="match status" value="1"/>
</dbReference>
<dbReference type="SUPFAM" id="SSF56645">
    <property type="entry name" value="Acyl-CoA dehydrogenase NM domain-like"/>
    <property type="match status" value="1"/>
</dbReference>
<evidence type="ECO:0000259" key="14">
    <source>
        <dbReference type="Pfam" id="PF12806"/>
    </source>
</evidence>
<evidence type="ECO:0000259" key="12">
    <source>
        <dbReference type="Pfam" id="PF02770"/>
    </source>
</evidence>
<comment type="cofactor">
    <cofactor evidence="1 10">
        <name>FAD</name>
        <dbReference type="ChEBI" id="CHEBI:57692"/>
    </cofactor>
</comment>
<dbReference type="InterPro" id="IPR036250">
    <property type="entry name" value="AcylCo_DH-like_C"/>
</dbReference>
<dbReference type="InterPro" id="IPR013786">
    <property type="entry name" value="AcylCoA_DH/ox_N"/>
</dbReference>
<dbReference type="EMBL" id="SACQ01000006">
    <property type="protein sequence ID" value="RVU30000.1"/>
    <property type="molecule type" value="Genomic_DNA"/>
</dbReference>
<dbReference type="InterPro" id="IPR025878">
    <property type="entry name" value="Acyl-CoA_dh-like_C_dom"/>
</dbReference>
<evidence type="ECO:0000259" key="13">
    <source>
        <dbReference type="Pfam" id="PF02771"/>
    </source>
</evidence>
<comment type="similarity">
    <text evidence="2 10">Belongs to the acyl-CoA dehydrogenase family.</text>
</comment>
<sequence>MPEYKAPLRDMQFVLNEVLAAEEHYASLPGCEEATPDMVNAILEEGAKFSERVLAPLNQIGDQQGCQFNEGEVTTPEGFKEAYQQYVEGGWPSLAHDPEHGGQGLPESIGTILNEMVGTANWSWSMYPGLSHGAMNTLTEHGSPEQKETYLTKLVSGEWTGTMCLTEPHCGTDLGMLRTKAEPNADGSYSLSGTKIFISAGEHDMAENIVHIVLARLPDAPEGTKGISLFIVPKFMPESGERNGVTCGSIEHKMGIHGNATCVMNFDNATGFLIGPPNKGLNCMFTFMNTARLGTAIQGLAHTEWGFQNSLVYAKDRLQMRSLSGAKNTDGPADPIIVHPAVRNMLMTQKAFAEGGRAMIYYSALLVDKTKQAEAQEKADADALLAFLTPIAKAFLTEVGFESANHALQVYGGHGFISEWGMEQNVRDARIAMLYEGTTQIQALDLLGRKVLMTQGESLKNFTKIVHKFCQAHADDEHIGHLVKELAALNKEWGELTMQVGMKAMKDREEVGAAAVDYLMYSGYVVLAYFWAQMALVAHQALADGSSEAGFYNAKITTADFYYKRILPRTRSHAEIVKADIDPLMALAPDDFAF</sequence>
<dbReference type="PANTHER" id="PTHR42803:SF1">
    <property type="entry name" value="BROAD-SPECIFICITY LINEAR ACYL-COA DEHYDROGENASE FADE5"/>
    <property type="match status" value="1"/>
</dbReference>
<dbReference type="Gene3D" id="1.20.140.10">
    <property type="entry name" value="Butyryl-CoA Dehydrogenase, subunit A, domain 3"/>
    <property type="match status" value="1"/>
</dbReference>
<protein>
    <recommendedName>
        <fullName evidence="9">3-methylmercaptopropionyl-CoA dehydrogenase</fullName>
        <ecNumber evidence="8">1.3.99.41</ecNumber>
    </recommendedName>
</protein>
<dbReference type="InterPro" id="IPR006091">
    <property type="entry name" value="Acyl-CoA_Oxase/DH_mid-dom"/>
</dbReference>
<evidence type="ECO:0000313" key="15">
    <source>
        <dbReference type="EMBL" id="RVU30000.1"/>
    </source>
</evidence>
<dbReference type="InterPro" id="IPR009075">
    <property type="entry name" value="AcylCo_DH/oxidase_C"/>
</dbReference>
<feature type="domain" description="Acyl-CoA dehydrogenase/oxidase N-terminal" evidence="13">
    <location>
        <begin position="42"/>
        <end position="158"/>
    </location>
</feature>
<evidence type="ECO:0000256" key="7">
    <source>
        <dbReference type="ARBA" id="ARBA00058683"/>
    </source>
</evidence>
<gene>
    <name evidence="15" type="ORF">EOE65_13140</name>
</gene>
<keyword evidence="16" id="KW-1185">Reference proteome</keyword>
<evidence type="ECO:0000256" key="8">
    <source>
        <dbReference type="ARBA" id="ARBA00066694"/>
    </source>
</evidence>
<dbReference type="Gene3D" id="2.40.110.10">
    <property type="entry name" value="Butyryl-CoA Dehydrogenase, subunit A, domain 2"/>
    <property type="match status" value="1"/>
</dbReference>
<dbReference type="Pfam" id="PF02770">
    <property type="entry name" value="Acyl-CoA_dh_M"/>
    <property type="match status" value="1"/>
</dbReference>
<accession>A0A437Q656</accession>
<dbReference type="FunFam" id="1.10.540.10:FF:000080">
    <property type="entry name" value="Probable acyl-coA dehydrogenase"/>
    <property type="match status" value="1"/>
</dbReference>
<dbReference type="SUPFAM" id="SSF47203">
    <property type="entry name" value="Acyl-CoA dehydrogenase C-terminal domain-like"/>
    <property type="match status" value="1"/>
</dbReference>
<comment type="catalytic activity">
    <reaction evidence="6">
        <text>3-(methylsulfanyl)propanoyl-CoA + oxidized [electron-transfer flavoprotein] + H(+) = 3-(methylsulfanyl)acryloyl-CoA + reduced [electron-transfer flavoprotein]</text>
        <dbReference type="Rhea" id="RHEA:52612"/>
        <dbReference type="Rhea" id="RHEA-COMP:10685"/>
        <dbReference type="Rhea" id="RHEA-COMP:10686"/>
        <dbReference type="ChEBI" id="CHEBI:15378"/>
        <dbReference type="ChEBI" id="CHEBI:57692"/>
        <dbReference type="ChEBI" id="CHEBI:58307"/>
        <dbReference type="ChEBI" id="CHEBI:82815"/>
        <dbReference type="ChEBI" id="CHEBI:84994"/>
        <dbReference type="EC" id="1.3.99.41"/>
    </reaction>
    <physiologicalReaction direction="left-to-right" evidence="6">
        <dbReference type="Rhea" id="RHEA:52613"/>
    </physiologicalReaction>
</comment>